<feature type="compositionally biased region" description="Polar residues" evidence="1">
    <location>
        <begin position="506"/>
        <end position="515"/>
    </location>
</feature>
<feature type="compositionally biased region" description="Polar residues" evidence="1">
    <location>
        <begin position="422"/>
        <end position="437"/>
    </location>
</feature>
<dbReference type="EMBL" id="MN740919">
    <property type="protein sequence ID" value="QHU17863.1"/>
    <property type="molecule type" value="Genomic_DNA"/>
</dbReference>
<organism evidence="2">
    <name type="scientific">viral metagenome</name>
    <dbReference type="NCBI Taxonomy" id="1070528"/>
    <lineage>
        <taxon>unclassified sequences</taxon>
        <taxon>metagenomes</taxon>
        <taxon>organismal metagenomes</taxon>
    </lineage>
</organism>
<reference evidence="2" key="1">
    <citation type="journal article" date="2020" name="Nature">
        <title>Giant virus diversity and host interactions through global metagenomics.</title>
        <authorList>
            <person name="Schulz F."/>
            <person name="Roux S."/>
            <person name="Paez-Espino D."/>
            <person name="Jungbluth S."/>
            <person name="Walsh D.A."/>
            <person name="Denef V.J."/>
            <person name="McMahon K.D."/>
            <person name="Konstantinidis K.T."/>
            <person name="Eloe-Fadrosh E.A."/>
            <person name="Kyrpides N.C."/>
            <person name="Woyke T."/>
        </authorList>
    </citation>
    <scope>NUCLEOTIDE SEQUENCE</scope>
    <source>
        <strain evidence="2">GVMAG-S-3300012919-55</strain>
    </source>
</reference>
<dbReference type="AlphaFoldDB" id="A0A6C0KKQ0"/>
<evidence type="ECO:0000313" key="2">
    <source>
        <dbReference type="EMBL" id="QHU17863.1"/>
    </source>
</evidence>
<evidence type="ECO:0000256" key="1">
    <source>
        <dbReference type="SAM" id="MobiDB-lite"/>
    </source>
</evidence>
<name>A0A6C0KKQ0_9ZZZZ</name>
<protein>
    <submittedName>
        <fullName evidence="2">Uncharacterized protein</fullName>
    </submittedName>
</protein>
<accession>A0A6C0KKQ0</accession>
<feature type="region of interest" description="Disordered" evidence="1">
    <location>
        <begin position="407"/>
        <end position="515"/>
    </location>
</feature>
<feature type="region of interest" description="Disordered" evidence="1">
    <location>
        <begin position="539"/>
        <end position="562"/>
    </location>
</feature>
<proteinExistence type="predicted"/>
<feature type="compositionally biased region" description="Polar residues" evidence="1">
    <location>
        <begin position="541"/>
        <end position="562"/>
    </location>
</feature>
<feature type="compositionally biased region" description="Low complexity" evidence="1">
    <location>
        <begin position="491"/>
        <end position="505"/>
    </location>
</feature>
<feature type="compositionally biased region" description="Polar residues" evidence="1">
    <location>
        <begin position="446"/>
        <end position="481"/>
    </location>
</feature>
<sequence>MCEYYFRNINSQKPNFLTFYSKGMIRQILNEHNYVGTSNIEEYLSLFLDSIIKKHNSKKDLFGEDTIEQITNDLHSSIEKKEDSLIKTALYEMYNNKEDMFVGMDNNNNQQENNNVVNEFDNNNDEEEANNEETSKKCRNTKIIGQKKFVFVYDRIKEICQEISTDENNHYKAPCFESKDSFVFKQDIINNLINGITSNDTDKYNEIYELLFIKGEQPGETLVTFMNDENDIMLKMLISLQTPFDELSINVKKSYIYIIMILYLLNQKLLHYTPTRKITNMDTLKNKNDMILIPGFHQIGHIELITAMIQIFNLLKLVHEPNQTIVSIFEKNKNEIIVNMNSFITFWHKKCIEILTKLDETDKYNLIMDYTFNPHRSILSYNYESVSRLFIIIDKAIDTYTHPRRRTNLTQSQFNPGGVRSPTRSWSESNDSSVQSPPQQPRTPVLQHQQQGTSVSTPRPSLSSETNDSMSNLSGLINQRVKQGPGGPRASSVTPPVSIPTPRTSLATPSIASSASSNLRLPVDPLEMYKPNPKIKPIKESLSQPSSSGFGFGATQQSPSPPQKITSYMEYENTFSKIKSAMKNGNHYLKKYLTPLTNILQTLGNTYIRIMDNMMKKNVKEPGNVSYVTDRINTYRHIWKKAKDENNWDEALRIATEYLDSDAVKLLSKAGVETKKYVGGMATAGYQINQNQPDKKIGAMIAGNSGLPGGDVCKELDNGKIIENKVNPDYTTQEEDMVSCWFTATYAKNRTKSSKEDTYTDLFKKNLKNKWGMKDKNGTNYETKQGIIYFNNPDMEIYKHVLGEVHDAILCKKEKLAPTQSRTNMKPKYKFNTRDTYKANLVFVGGPNANPTLGRDATSTTKRTYNEHAFNDYDTFKEGVKNAVKGALDRMIDMDVHFALVARVSCGIYAPGLSKFNGSTTMFPLKDWKERINVEFPEIVQELLDEDYKGGYRGNFFERVVIADLQ</sequence>